<dbReference type="InterPro" id="IPR003768">
    <property type="entry name" value="ScpA"/>
</dbReference>
<reference evidence="1" key="1">
    <citation type="submission" date="2018-06" db="EMBL/GenBank/DDBJ databases">
        <authorList>
            <person name="Zhirakovskaya E."/>
        </authorList>
    </citation>
    <scope>NUCLEOTIDE SEQUENCE</scope>
</reference>
<evidence type="ECO:0008006" key="2">
    <source>
        <dbReference type="Google" id="ProtNLM"/>
    </source>
</evidence>
<dbReference type="EMBL" id="UOGI01000142">
    <property type="protein sequence ID" value="VAX32563.1"/>
    <property type="molecule type" value="Genomic_DNA"/>
</dbReference>
<dbReference type="AlphaFoldDB" id="A0A3B1D6W5"/>
<dbReference type="Pfam" id="PF02616">
    <property type="entry name" value="SMC_ScpA"/>
    <property type="match status" value="1"/>
</dbReference>
<gene>
    <name evidence="1" type="ORF">MNBD_NITROSPIRAE03-481</name>
</gene>
<organism evidence="1">
    <name type="scientific">hydrothermal vent metagenome</name>
    <dbReference type="NCBI Taxonomy" id="652676"/>
    <lineage>
        <taxon>unclassified sequences</taxon>
        <taxon>metagenomes</taxon>
        <taxon>ecological metagenomes</taxon>
    </lineage>
</organism>
<evidence type="ECO:0000313" key="1">
    <source>
        <dbReference type="EMBL" id="VAX32563.1"/>
    </source>
</evidence>
<feature type="non-terminal residue" evidence="1">
    <location>
        <position position="1"/>
    </location>
</feature>
<dbReference type="Gene3D" id="1.10.10.580">
    <property type="entry name" value="Structural maintenance of chromosome 1. Chain E"/>
    <property type="match status" value="1"/>
</dbReference>
<accession>A0A3B1D6W5</accession>
<name>A0A3B1D6W5_9ZZZZ</name>
<dbReference type="PANTHER" id="PTHR33969">
    <property type="entry name" value="SEGREGATION AND CONDENSATION PROTEIN A"/>
    <property type="match status" value="1"/>
</dbReference>
<dbReference type="PANTHER" id="PTHR33969:SF2">
    <property type="entry name" value="SEGREGATION AND CONDENSATION PROTEIN A"/>
    <property type="match status" value="1"/>
</dbReference>
<sequence length="120" mass="13764">PSLPDAEETESQPYLFDANIFDLIAALKKLLETAPPEMVAITRETLTVKDRMNLITEKLEGEKTLRFEDIFGDNHTPAQFIVTFLALLELLRLGVVKVYQENIFDQIWILRHETSDGVME</sequence>
<dbReference type="InterPro" id="IPR023093">
    <property type="entry name" value="ScpA-like_C"/>
</dbReference>
<proteinExistence type="predicted"/>
<protein>
    <recommendedName>
        <fullName evidence="2">Segregation and condensation protein A</fullName>
    </recommendedName>
</protein>